<evidence type="ECO:0000256" key="1">
    <source>
        <dbReference type="SAM" id="MobiDB-lite"/>
    </source>
</evidence>
<keyword evidence="2" id="KW-0472">Membrane</keyword>
<feature type="transmembrane region" description="Helical" evidence="2">
    <location>
        <begin position="313"/>
        <end position="332"/>
    </location>
</feature>
<proteinExistence type="predicted"/>
<feature type="region of interest" description="Disordered" evidence="1">
    <location>
        <begin position="1"/>
        <end position="22"/>
    </location>
</feature>
<keyword evidence="2" id="KW-1133">Transmembrane helix</keyword>
<evidence type="ECO:0008006" key="5">
    <source>
        <dbReference type="Google" id="ProtNLM"/>
    </source>
</evidence>
<dbReference type="OrthoDB" id="2603at2759"/>
<feature type="transmembrane region" description="Helical" evidence="2">
    <location>
        <begin position="154"/>
        <end position="177"/>
    </location>
</feature>
<feature type="transmembrane region" description="Helical" evidence="2">
    <location>
        <begin position="275"/>
        <end position="293"/>
    </location>
</feature>
<name>A0A1V6TGS2_9EURO</name>
<sequence>MGRNSHFQSGRKPLQDHPDLQLRPSHVSGPIHFLNPTWAWYTPHSRDHAIQPSDKPKHVQHLWRSRDNRKGRHAIRVDYGVSPDDSECLPPHPTSSWKVAARGVIRMMTYAPYWDVSYLVAVIFTLGSIVWIINAFFVWLPLERPETEFSGESLTGGGVTALIGATIFEIGSVLLLLEAVNENQTGCFGWALKEELTRADSHTSRDVVVTRVKPTMEECQHHQATKRNLLGAGRHLVRDISRDLTPTSVTSSSGGKSFRWLPSWAEIKSHYVHELGFLASLVQFIAATIFWIAGFTALPGINNHLSQGLADGVYWVPQIVGGVGFIISGLLFTLETQKTWYKPALNVLGWHIGVWNFIGGIGFTLCGALGPAASDSRVEYQATLATFWGSWAFMIGSTIQWFESLQKHPVEKIGKPPSMPDSRFSFPKFL</sequence>
<comment type="caution">
    <text evidence="3">The sequence shown here is derived from an EMBL/GenBank/DDBJ whole genome shotgun (WGS) entry which is preliminary data.</text>
</comment>
<evidence type="ECO:0000256" key="2">
    <source>
        <dbReference type="SAM" id="Phobius"/>
    </source>
</evidence>
<dbReference type="EMBL" id="MLKD01000006">
    <property type="protein sequence ID" value="OQE25089.1"/>
    <property type="molecule type" value="Genomic_DNA"/>
</dbReference>
<accession>A0A1V6TGS2</accession>
<dbReference type="Proteomes" id="UP000191285">
    <property type="component" value="Unassembled WGS sequence"/>
</dbReference>
<evidence type="ECO:0000313" key="4">
    <source>
        <dbReference type="Proteomes" id="UP000191285"/>
    </source>
</evidence>
<protein>
    <recommendedName>
        <fullName evidence="5">Integral membrane protein</fullName>
    </recommendedName>
</protein>
<gene>
    <name evidence="3" type="ORF">PENSTE_c006G00330</name>
</gene>
<feature type="transmembrane region" description="Helical" evidence="2">
    <location>
        <begin position="116"/>
        <end position="142"/>
    </location>
</feature>
<reference evidence="4" key="1">
    <citation type="journal article" date="2017" name="Nat. Microbiol.">
        <title>Global analysis of biosynthetic gene clusters reveals vast potential of secondary metabolite production in Penicillium species.</title>
        <authorList>
            <person name="Nielsen J.C."/>
            <person name="Grijseels S."/>
            <person name="Prigent S."/>
            <person name="Ji B."/>
            <person name="Dainat J."/>
            <person name="Nielsen K.F."/>
            <person name="Frisvad J.C."/>
            <person name="Workman M."/>
            <person name="Nielsen J."/>
        </authorList>
    </citation>
    <scope>NUCLEOTIDE SEQUENCE [LARGE SCALE GENOMIC DNA]</scope>
    <source>
        <strain evidence="4">IBT 24891</strain>
    </source>
</reference>
<keyword evidence="2" id="KW-0812">Transmembrane</keyword>
<dbReference type="AlphaFoldDB" id="A0A1V6TGS2"/>
<evidence type="ECO:0000313" key="3">
    <source>
        <dbReference type="EMBL" id="OQE25089.1"/>
    </source>
</evidence>
<organism evidence="3 4">
    <name type="scientific">Penicillium steckii</name>
    <dbReference type="NCBI Taxonomy" id="303698"/>
    <lineage>
        <taxon>Eukaryota</taxon>
        <taxon>Fungi</taxon>
        <taxon>Dikarya</taxon>
        <taxon>Ascomycota</taxon>
        <taxon>Pezizomycotina</taxon>
        <taxon>Eurotiomycetes</taxon>
        <taxon>Eurotiomycetidae</taxon>
        <taxon>Eurotiales</taxon>
        <taxon>Aspergillaceae</taxon>
        <taxon>Penicillium</taxon>
    </lineage>
</organism>
<dbReference type="STRING" id="303698.A0A1V6TGS2"/>
<keyword evidence="4" id="KW-1185">Reference proteome</keyword>
<feature type="transmembrane region" description="Helical" evidence="2">
    <location>
        <begin position="344"/>
        <end position="370"/>
    </location>
</feature>
<feature type="transmembrane region" description="Helical" evidence="2">
    <location>
        <begin position="382"/>
        <end position="402"/>
    </location>
</feature>